<reference evidence="2" key="1">
    <citation type="submission" date="2017-03" db="EMBL/GenBank/DDBJ databases">
        <title>Genomes of endolithic fungi from Antarctica.</title>
        <authorList>
            <person name="Coleine C."/>
            <person name="Masonjones S."/>
            <person name="Stajich J.E."/>
        </authorList>
    </citation>
    <scope>NUCLEOTIDE SEQUENCE [LARGE SCALE GENOMIC DNA]</scope>
    <source>
        <strain evidence="2">CCFEE 5527</strain>
    </source>
</reference>
<proteinExistence type="predicted"/>
<dbReference type="EMBL" id="NAJO01000001">
    <property type="protein sequence ID" value="OQO14626.1"/>
    <property type="molecule type" value="Genomic_DNA"/>
</dbReference>
<dbReference type="Proteomes" id="UP000192596">
    <property type="component" value="Unassembled WGS sequence"/>
</dbReference>
<gene>
    <name evidence="1" type="ORF">B0A48_00007</name>
</gene>
<sequence>MPLKIAAHSLPIRRSASAFAIPSLPLDSASNPHPLPVPSKPPQLNTVMSYYYINGQLTPSNQVIRQPPMYYPGCSIESPYGRWAYNGHSNAMTTASPNLLMLTNEQVMRNQMAAGR</sequence>
<name>A0A1V8TTA8_9PEZI</name>
<evidence type="ECO:0000313" key="1">
    <source>
        <dbReference type="EMBL" id="OQO14626.1"/>
    </source>
</evidence>
<protein>
    <submittedName>
        <fullName evidence="1">Uncharacterized protein</fullName>
    </submittedName>
</protein>
<keyword evidence="2" id="KW-1185">Reference proteome</keyword>
<evidence type="ECO:0000313" key="2">
    <source>
        <dbReference type="Proteomes" id="UP000192596"/>
    </source>
</evidence>
<dbReference type="InParanoid" id="A0A1V8TTA8"/>
<comment type="caution">
    <text evidence="1">The sequence shown here is derived from an EMBL/GenBank/DDBJ whole genome shotgun (WGS) entry which is preliminary data.</text>
</comment>
<organism evidence="1 2">
    <name type="scientific">Cryoendolithus antarcticus</name>
    <dbReference type="NCBI Taxonomy" id="1507870"/>
    <lineage>
        <taxon>Eukaryota</taxon>
        <taxon>Fungi</taxon>
        <taxon>Dikarya</taxon>
        <taxon>Ascomycota</taxon>
        <taxon>Pezizomycotina</taxon>
        <taxon>Dothideomycetes</taxon>
        <taxon>Dothideomycetidae</taxon>
        <taxon>Cladosporiales</taxon>
        <taxon>Cladosporiaceae</taxon>
        <taxon>Cryoendolithus</taxon>
    </lineage>
</organism>
<dbReference type="AlphaFoldDB" id="A0A1V8TTA8"/>
<accession>A0A1V8TTA8</accession>